<dbReference type="Proteomes" id="UP000320421">
    <property type="component" value="Chromosome"/>
</dbReference>
<organism evidence="1 2">
    <name type="scientific">Gimesia chilikensis</name>
    <dbReference type="NCBI Taxonomy" id="2605989"/>
    <lineage>
        <taxon>Bacteria</taxon>
        <taxon>Pseudomonadati</taxon>
        <taxon>Planctomycetota</taxon>
        <taxon>Planctomycetia</taxon>
        <taxon>Planctomycetales</taxon>
        <taxon>Planctomycetaceae</taxon>
        <taxon>Gimesia</taxon>
    </lineage>
</organism>
<dbReference type="RefSeq" id="WP_145190659.1">
    <property type="nucleotide sequence ID" value="NZ_CP036266.1"/>
</dbReference>
<evidence type="ECO:0000313" key="2">
    <source>
        <dbReference type="Proteomes" id="UP000320421"/>
    </source>
</evidence>
<name>A0A517PVF4_9PLAN</name>
<protein>
    <submittedName>
        <fullName evidence="1">Uncharacterized protein</fullName>
    </submittedName>
</protein>
<dbReference type="EMBL" id="CP036266">
    <property type="protein sequence ID" value="QDT23363.1"/>
    <property type="molecule type" value="Genomic_DNA"/>
</dbReference>
<dbReference type="OrthoDB" id="286382at2"/>
<accession>A0A517PVF4</accession>
<evidence type="ECO:0000313" key="1">
    <source>
        <dbReference type="EMBL" id="QDT23363.1"/>
    </source>
</evidence>
<keyword evidence="2" id="KW-1185">Reference proteome</keyword>
<reference evidence="1 2" key="1">
    <citation type="submission" date="2019-02" db="EMBL/GenBank/DDBJ databases">
        <title>Deep-cultivation of Planctomycetes and their phenomic and genomic characterization uncovers novel biology.</title>
        <authorList>
            <person name="Wiegand S."/>
            <person name="Jogler M."/>
            <person name="Boedeker C."/>
            <person name="Pinto D."/>
            <person name="Vollmers J."/>
            <person name="Rivas-Marin E."/>
            <person name="Kohn T."/>
            <person name="Peeters S.H."/>
            <person name="Heuer A."/>
            <person name="Rast P."/>
            <person name="Oberbeckmann S."/>
            <person name="Bunk B."/>
            <person name="Jeske O."/>
            <person name="Meyerdierks A."/>
            <person name="Storesund J.E."/>
            <person name="Kallscheuer N."/>
            <person name="Luecker S."/>
            <person name="Lage O.M."/>
            <person name="Pohl T."/>
            <person name="Merkel B.J."/>
            <person name="Hornburger P."/>
            <person name="Mueller R.-W."/>
            <person name="Bruemmer F."/>
            <person name="Labrenz M."/>
            <person name="Spormann A.M."/>
            <person name="Op den Camp H."/>
            <person name="Overmann J."/>
            <person name="Amann R."/>
            <person name="Jetten M.S.M."/>
            <person name="Mascher T."/>
            <person name="Medema M.H."/>
            <person name="Devos D.P."/>
            <person name="Kaster A.-K."/>
            <person name="Ovreas L."/>
            <person name="Rohde M."/>
            <person name="Galperin M.Y."/>
            <person name="Jogler C."/>
        </authorList>
    </citation>
    <scope>NUCLEOTIDE SEQUENCE [LARGE SCALE GENOMIC DNA]</scope>
    <source>
        <strain evidence="1 2">HG66A1</strain>
    </source>
</reference>
<gene>
    <name evidence="1" type="ORF">HG66A1_51800</name>
</gene>
<proteinExistence type="predicted"/>
<dbReference type="AlphaFoldDB" id="A0A517PVF4"/>
<sequence length="187" mass="21640">MIEQLRTQLKTLALLDAIIEPEWAFRYFSFDSHWSDEEEVGSLRDGSGGQWFLWIKGDLAGYKCLSPDDGCMPDLEVVLRETPEAYQGFIREPAFSMDQATCIWFIQNSDCVRYGLPVQFLIDLETVSQWKAGDYLEWARNYYERDFDLGVIEKIFRGEFSTELAQTLNPQINLKDLQADLLEIGIT</sequence>